<gene>
    <name evidence="6" type="ordered locus">FRAAL1526</name>
</gene>
<keyword evidence="2 3" id="KW-0186">Copper</keyword>
<organism evidence="6 7">
    <name type="scientific">Frankia alni (strain DSM 45986 / CECT 9034 / ACN14a)</name>
    <dbReference type="NCBI Taxonomy" id="326424"/>
    <lineage>
        <taxon>Bacteria</taxon>
        <taxon>Bacillati</taxon>
        <taxon>Actinomycetota</taxon>
        <taxon>Actinomycetes</taxon>
        <taxon>Frankiales</taxon>
        <taxon>Frankiaceae</taxon>
        <taxon>Frankia</taxon>
    </lineage>
</organism>
<evidence type="ECO:0000256" key="2">
    <source>
        <dbReference type="ARBA" id="ARBA00023008"/>
    </source>
</evidence>
<dbReference type="STRING" id="326424.FRAAL1526"/>
<feature type="domain" description="Thioredoxin" evidence="5">
    <location>
        <begin position="19"/>
        <end position="192"/>
    </location>
</feature>
<dbReference type="PANTHER" id="PTHR12151:SF25">
    <property type="entry name" value="LINALOOL DEHYDRATASE_ISOMERASE DOMAIN-CONTAINING PROTEIN"/>
    <property type="match status" value="1"/>
</dbReference>
<feature type="binding site" evidence="3">
    <location>
        <position position="58"/>
    </location>
    <ligand>
        <name>Cu cation</name>
        <dbReference type="ChEBI" id="CHEBI:23378"/>
    </ligand>
</feature>
<comment type="similarity">
    <text evidence="1">Belongs to the SCO1/2 family.</text>
</comment>
<dbReference type="HOGENOM" id="CLU_050131_3_2_11"/>
<feature type="binding site" evidence="3">
    <location>
        <position position="148"/>
    </location>
    <ligand>
        <name>Cu cation</name>
        <dbReference type="ChEBI" id="CHEBI:23378"/>
    </ligand>
</feature>
<dbReference type="AlphaFoldDB" id="Q0RQJ2"/>
<dbReference type="Pfam" id="PF02630">
    <property type="entry name" value="SCO1-SenC"/>
    <property type="match status" value="1"/>
</dbReference>
<keyword evidence="3" id="KW-0479">Metal-binding</keyword>
<evidence type="ECO:0000256" key="4">
    <source>
        <dbReference type="PIRSR" id="PIRSR603782-2"/>
    </source>
</evidence>
<evidence type="ECO:0000313" key="7">
    <source>
        <dbReference type="Proteomes" id="UP000000657"/>
    </source>
</evidence>
<dbReference type="InterPro" id="IPR003782">
    <property type="entry name" value="SCO1/SenC"/>
</dbReference>
<name>Q0RQJ2_FRAAA</name>
<dbReference type="GO" id="GO:0046872">
    <property type="term" value="F:metal ion binding"/>
    <property type="evidence" value="ECO:0007669"/>
    <property type="project" value="UniProtKB-KW"/>
</dbReference>
<feature type="binding site" evidence="3">
    <location>
        <position position="62"/>
    </location>
    <ligand>
        <name>Cu cation</name>
        <dbReference type="ChEBI" id="CHEBI:23378"/>
    </ligand>
</feature>
<dbReference type="KEGG" id="fal:FRAAL1526"/>
<reference evidence="6 7" key="1">
    <citation type="journal article" date="2007" name="Genome Res.">
        <title>Genome characteristics of facultatively symbiotic Frankia sp. strains reflect host range and host plant biogeography.</title>
        <authorList>
            <person name="Normand P."/>
            <person name="Lapierre P."/>
            <person name="Tisa L.S."/>
            <person name="Gogarten J.P."/>
            <person name="Alloisio N."/>
            <person name="Bagnarol E."/>
            <person name="Bassi C.A."/>
            <person name="Berry A.M."/>
            <person name="Bickhart D.M."/>
            <person name="Choisne N."/>
            <person name="Couloux A."/>
            <person name="Cournoyer B."/>
            <person name="Cruveiller S."/>
            <person name="Daubin V."/>
            <person name="Demange N."/>
            <person name="Francino M.P."/>
            <person name="Goltsman E."/>
            <person name="Huang Y."/>
            <person name="Kopp O.R."/>
            <person name="Labarre L."/>
            <person name="Lapidus A."/>
            <person name="Lavire C."/>
            <person name="Marechal J."/>
            <person name="Martinez M."/>
            <person name="Mastronunzio J.E."/>
            <person name="Mullin B.C."/>
            <person name="Niemann J."/>
            <person name="Pujic P."/>
            <person name="Rawnsley T."/>
            <person name="Rouy Z."/>
            <person name="Schenowitz C."/>
            <person name="Sellstedt A."/>
            <person name="Tavares F."/>
            <person name="Tomkins J.P."/>
            <person name="Vallenet D."/>
            <person name="Valverde C."/>
            <person name="Wall L.G."/>
            <person name="Wang Y."/>
            <person name="Medigue C."/>
            <person name="Benson D.R."/>
        </authorList>
    </citation>
    <scope>NUCLEOTIDE SEQUENCE [LARGE SCALE GENOMIC DNA]</scope>
    <source>
        <strain evidence="7">DSM 45986 / CECT 9034 / ACN14a</strain>
    </source>
</reference>
<feature type="disulfide bond" description="Redox-active" evidence="4">
    <location>
        <begin position="58"/>
        <end position="62"/>
    </location>
</feature>
<dbReference type="InterPro" id="IPR013766">
    <property type="entry name" value="Thioredoxin_domain"/>
</dbReference>
<dbReference type="Gene3D" id="3.40.30.10">
    <property type="entry name" value="Glutaredoxin"/>
    <property type="match status" value="1"/>
</dbReference>
<proteinExistence type="inferred from homology"/>
<keyword evidence="4" id="KW-1015">Disulfide bond</keyword>
<evidence type="ECO:0000256" key="3">
    <source>
        <dbReference type="PIRSR" id="PIRSR603782-1"/>
    </source>
</evidence>
<dbReference type="SUPFAM" id="SSF52833">
    <property type="entry name" value="Thioredoxin-like"/>
    <property type="match status" value="1"/>
</dbReference>
<dbReference type="EMBL" id="CT573213">
    <property type="protein sequence ID" value="CAJ60182.1"/>
    <property type="molecule type" value="Genomic_DNA"/>
</dbReference>
<evidence type="ECO:0000313" key="6">
    <source>
        <dbReference type="EMBL" id="CAJ60182.1"/>
    </source>
</evidence>
<dbReference type="PROSITE" id="PS51352">
    <property type="entry name" value="THIOREDOXIN_2"/>
    <property type="match status" value="1"/>
</dbReference>
<keyword evidence="7" id="KW-1185">Reference proteome</keyword>
<protein>
    <submittedName>
        <fullName evidence="6">Secreted protein putative Thioredoxin-like domain</fullName>
    </submittedName>
</protein>
<evidence type="ECO:0000256" key="1">
    <source>
        <dbReference type="ARBA" id="ARBA00010996"/>
    </source>
</evidence>
<evidence type="ECO:0000259" key="5">
    <source>
        <dbReference type="PROSITE" id="PS51352"/>
    </source>
</evidence>
<dbReference type="CDD" id="cd02968">
    <property type="entry name" value="SCO"/>
    <property type="match status" value="1"/>
</dbReference>
<dbReference type="PANTHER" id="PTHR12151">
    <property type="entry name" value="ELECTRON TRANSPORT PROTIN SCO1/SENC FAMILY MEMBER"/>
    <property type="match status" value="1"/>
</dbReference>
<sequence length="192" mass="20784">MTVVDAGDGGDDGLHGTVPAQRLAKPALNLTDTDGRPFDLRERTKGKVTLLFFGYTHCPDVCPTTMADISSALTEVKPDVRQQIAVVFVTSDPDRDTGPVLSRWLRQFDATFIGVRGTFDRIQTEAEALGVPLEKPEVQADGSVLVTHGSQVIAFSRDDRIRALYLAGTGVQAYIDDLPKLTAERSGPEARS</sequence>
<dbReference type="InterPro" id="IPR036249">
    <property type="entry name" value="Thioredoxin-like_sf"/>
</dbReference>
<dbReference type="eggNOG" id="COG1999">
    <property type="taxonomic scope" value="Bacteria"/>
</dbReference>
<dbReference type="Proteomes" id="UP000000657">
    <property type="component" value="Chromosome"/>
</dbReference>
<accession>Q0RQJ2</accession>